<comment type="caution">
    <text evidence="1">The sequence shown here is derived from an EMBL/GenBank/DDBJ whole genome shotgun (WGS) entry which is preliminary data.</text>
</comment>
<keyword evidence="2" id="KW-1185">Reference proteome</keyword>
<accession>A0A9N9BWN3</accession>
<name>A0A9N9BWN3_9GLOM</name>
<evidence type="ECO:0000313" key="2">
    <source>
        <dbReference type="Proteomes" id="UP000789570"/>
    </source>
</evidence>
<gene>
    <name evidence="1" type="ORF">FCALED_LOCUS7473</name>
</gene>
<sequence length="70" mass="8163">MEDHVNEGNYGELFSKVLLNRGQRRDSDRFWYENKDAGFNKDDEEPKELADNDQILTILDSKTKVENGIT</sequence>
<dbReference type="AlphaFoldDB" id="A0A9N9BWN3"/>
<dbReference type="EMBL" id="CAJVPQ010001989">
    <property type="protein sequence ID" value="CAG8578562.1"/>
    <property type="molecule type" value="Genomic_DNA"/>
</dbReference>
<protein>
    <submittedName>
        <fullName evidence="1">5284_t:CDS:1</fullName>
    </submittedName>
</protein>
<dbReference type="InterPro" id="IPR037120">
    <property type="entry name" value="Haem_peroxidase_sf_animal"/>
</dbReference>
<proteinExistence type="predicted"/>
<dbReference type="OrthoDB" id="823504at2759"/>
<evidence type="ECO:0000313" key="1">
    <source>
        <dbReference type="EMBL" id="CAG8578562.1"/>
    </source>
</evidence>
<dbReference type="Proteomes" id="UP000789570">
    <property type="component" value="Unassembled WGS sequence"/>
</dbReference>
<dbReference type="Gene3D" id="1.10.640.10">
    <property type="entry name" value="Haem peroxidase domain superfamily, animal type"/>
    <property type="match status" value="1"/>
</dbReference>
<reference evidence="1" key="1">
    <citation type="submission" date="2021-06" db="EMBL/GenBank/DDBJ databases">
        <authorList>
            <person name="Kallberg Y."/>
            <person name="Tangrot J."/>
            <person name="Rosling A."/>
        </authorList>
    </citation>
    <scope>NUCLEOTIDE SEQUENCE</scope>
    <source>
        <strain evidence="1">UK204</strain>
    </source>
</reference>
<organism evidence="1 2">
    <name type="scientific">Funneliformis caledonium</name>
    <dbReference type="NCBI Taxonomy" id="1117310"/>
    <lineage>
        <taxon>Eukaryota</taxon>
        <taxon>Fungi</taxon>
        <taxon>Fungi incertae sedis</taxon>
        <taxon>Mucoromycota</taxon>
        <taxon>Glomeromycotina</taxon>
        <taxon>Glomeromycetes</taxon>
        <taxon>Glomerales</taxon>
        <taxon>Glomeraceae</taxon>
        <taxon>Funneliformis</taxon>
    </lineage>
</organism>